<evidence type="ECO:0008006" key="4">
    <source>
        <dbReference type="Google" id="ProtNLM"/>
    </source>
</evidence>
<dbReference type="Proteomes" id="UP000244069">
    <property type="component" value="Unassembled WGS sequence"/>
</dbReference>
<dbReference type="EMBL" id="QBKN01000025">
    <property type="protein sequence ID" value="PTX42767.1"/>
    <property type="molecule type" value="Genomic_DNA"/>
</dbReference>
<evidence type="ECO:0000256" key="1">
    <source>
        <dbReference type="SAM" id="SignalP"/>
    </source>
</evidence>
<evidence type="ECO:0000313" key="3">
    <source>
        <dbReference type="Proteomes" id="UP000244069"/>
    </source>
</evidence>
<dbReference type="RefSeq" id="WP_107978080.1">
    <property type="nucleotide sequence ID" value="NZ_BMEZ01000008.1"/>
</dbReference>
<comment type="caution">
    <text evidence="2">The sequence shown here is derived from an EMBL/GenBank/DDBJ whole genome shotgun (WGS) entry which is preliminary data.</text>
</comment>
<keyword evidence="1" id="KW-0732">Signal</keyword>
<dbReference type="OrthoDB" id="7756354at2"/>
<gene>
    <name evidence="2" type="ORF">C8N44_12563</name>
</gene>
<dbReference type="AlphaFoldDB" id="A0A2T6AG63"/>
<evidence type="ECO:0000313" key="2">
    <source>
        <dbReference type="EMBL" id="PTX42767.1"/>
    </source>
</evidence>
<keyword evidence="3" id="KW-1185">Reference proteome</keyword>
<dbReference type="SUPFAM" id="SSF56935">
    <property type="entry name" value="Porins"/>
    <property type="match status" value="1"/>
</dbReference>
<protein>
    <recommendedName>
        <fullName evidence="4">Beta-barrel porin 2</fullName>
    </recommendedName>
</protein>
<feature type="signal peptide" evidence="1">
    <location>
        <begin position="1"/>
        <end position="23"/>
    </location>
</feature>
<accession>A0A2T6AG63</accession>
<feature type="chain" id="PRO_5015735842" description="Beta-barrel porin 2" evidence="1">
    <location>
        <begin position="24"/>
        <end position="420"/>
    </location>
</feature>
<name>A0A2T6AG63_9RHOB</name>
<proteinExistence type="predicted"/>
<organism evidence="2 3">
    <name type="scientific">Allosediminivita pacifica</name>
    <dbReference type="NCBI Taxonomy" id="1267769"/>
    <lineage>
        <taxon>Bacteria</taxon>
        <taxon>Pseudomonadati</taxon>
        <taxon>Pseudomonadota</taxon>
        <taxon>Alphaproteobacteria</taxon>
        <taxon>Rhodobacterales</taxon>
        <taxon>Paracoccaceae</taxon>
        <taxon>Allosediminivita</taxon>
    </lineage>
</organism>
<reference evidence="2 3" key="1">
    <citation type="submission" date="2018-04" db="EMBL/GenBank/DDBJ databases">
        <title>Genomic Encyclopedia of Archaeal and Bacterial Type Strains, Phase II (KMG-II): from individual species to whole genera.</title>
        <authorList>
            <person name="Goeker M."/>
        </authorList>
    </citation>
    <scope>NUCLEOTIDE SEQUENCE [LARGE SCALE GENOMIC DNA]</scope>
    <source>
        <strain evidence="2 3">DSM 29329</strain>
    </source>
</reference>
<sequence length="420" mass="45809">MRVSRSLLLLGAAMTALGLPAVAQEAGGKRMRLDLSQGLRVTTNPDLDPGADETETVATTDLGFTISTETRRASLAMTLGAQLVGELGDDSGGLEFDRPSARLDYGYRGPAAELGAFASINRQNIEYLRALELIELQDGSFEVPEDLDDLEGSGYRVSSRVGVNGDFGRDDLFGWGFDLRGSDLSYEDVTTDQLEDSRRYNARLYSHMDLTRTLRLTGRLRYVLSDKEGASATDTTEYGLGLTALRPTGEYRATVSFTTPDRAEDRVTVTAGVTQELGRTGEISLDLGASSIHDDGTELVATLAFEMQPTRTSRVTAYLDREVGQDNDGETILSTTARAGWQMTYDPLTQFGLFATYADTEYLGEGDDTSQLGLTASMDRQLTRDWQLSVGAGRTLRDDSDLAASNSVFLTMSRDWDGRF</sequence>